<reference evidence="1" key="1">
    <citation type="submission" date="2022-12" db="EMBL/GenBank/DDBJ databases">
        <title>Genome Sequence of Lasiodiplodia mahajangana.</title>
        <authorList>
            <person name="Buettner E."/>
        </authorList>
    </citation>
    <scope>NUCLEOTIDE SEQUENCE</scope>
    <source>
        <strain evidence="1">VT137</strain>
    </source>
</reference>
<keyword evidence="2" id="KW-1185">Reference proteome</keyword>
<dbReference type="Proteomes" id="UP001153332">
    <property type="component" value="Unassembled WGS sequence"/>
</dbReference>
<proteinExistence type="predicted"/>
<dbReference type="EMBL" id="JAPUUL010001205">
    <property type="protein sequence ID" value="KAJ8128041.1"/>
    <property type="molecule type" value="Genomic_DNA"/>
</dbReference>
<accession>A0ACC2JKS7</accession>
<organism evidence="1 2">
    <name type="scientific">Lasiodiplodia mahajangana</name>
    <dbReference type="NCBI Taxonomy" id="1108764"/>
    <lineage>
        <taxon>Eukaryota</taxon>
        <taxon>Fungi</taxon>
        <taxon>Dikarya</taxon>
        <taxon>Ascomycota</taxon>
        <taxon>Pezizomycotina</taxon>
        <taxon>Dothideomycetes</taxon>
        <taxon>Dothideomycetes incertae sedis</taxon>
        <taxon>Botryosphaeriales</taxon>
        <taxon>Botryosphaeriaceae</taxon>
        <taxon>Lasiodiplodia</taxon>
    </lineage>
</organism>
<sequence>MDDGHQTSPEDSRPSSSISSSEGAQSSTPPEIGTTAKKEKGRVRFNSTADVERPVSVQQSSIPKESRDTLSRPKLKPRPSVLRGNSYNSTVSLPEEDEEHDPSSEEAISARAALERGQKIAAKVLGSHSAPGSRRNSLDSDADTVHSPHGDRAHSPHEHQPRRQSMIHDLNAKLANWQFNRRSSEQERASSDQSRALKTEAYNLVRSHTLRHGQFDFRQSAVSLAGGSSGVVTPTEERDAELYVPPPRQFRGSTLANLLMLYKQPEDYQPPSYPHSQRTDFSEPTTPGSSGTATPTRKKWYDKEKNRSTDTLSNLVEASARLANVAPTSPISEKRPKRPKYKRSPSSRLLKLGRPRIEDEIRITINIAETLSRQKYIIKMCKALMMYGAPTHRLEEYLTMTARVLEIDGQFLYLPGCMIISFDDKQTHTTEVKIVRTNQGIDLGKLKDIHEIYKNVLHDIYGVDEAIDRISAIMAAKDKFHPWLRVLVFGLASAAVAPFAFGGRWIDLPICFLLGSMVGALQIIVAPKSALYNNLFEISATILTSFLSRAFGSIRGGEVFCFSALAQSSIALILPGWFVLSSALELQSRALVPGSIRLVYAIIYSLFLGFGITVGTVLYGLFDSNAISATTCSNTMNPHIAFIFVPLFTICLAVVNQAKWKQLPVMVVISFAGYIVNYFSSPKFKAAPQIANTLGAFTVGVLANLYSRLKHGVAAAALLPAIFVQVPSGLAATGSLLSGLNAANQINNNSQPIDGTPSVPVDGSSNVSDVLYNVAGSMIQIAIGITLGLFLSALIIYPLGKRRSGLWTL</sequence>
<evidence type="ECO:0000313" key="1">
    <source>
        <dbReference type="EMBL" id="KAJ8128041.1"/>
    </source>
</evidence>
<evidence type="ECO:0000313" key="2">
    <source>
        <dbReference type="Proteomes" id="UP001153332"/>
    </source>
</evidence>
<name>A0ACC2JKS7_9PEZI</name>
<gene>
    <name evidence="1" type="ORF">O1611_g5595</name>
</gene>
<comment type="caution">
    <text evidence="1">The sequence shown here is derived from an EMBL/GenBank/DDBJ whole genome shotgun (WGS) entry which is preliminary data.</text>
</comment>
<protein>
    <submittedName>
        <fullName evidence="1">Uncharacterized protein</fullName>
    </submittedName>
</protein>